<dbReference type="InterPro" id="IPR036365">
    <property type="entry name" value="PGBD-like_sf"/>
</dbReference>
<organism evidence="4 5">
    <name type="scientific">Marinobacter gudaonensis</name>
    <dbReference type="NCBI Taxonomy" id="375760"/>
    <lineage>
        <taxon>Bacteria</taxon>
        <taxon>Pseudomonadati</taxon>
        <taxon>Pseudomonadota</taxon>
        <taxon>Gammaproteobacteria</taxon>
        <taxon>Pseudomonadales</taxon>
        <taxon>Marinobacteraceae</taxon>
        <taxon>Marinobacter</taxon>
    </lineage>
</organism>
<name>A0A1I6HQ94_9GAMM</name>
<dbReference type="AlphaFoldDB" id="A0A1I6HQ94"/>
<evidence type="ECO:0000313" key="4">
    <source>
        <dbReference type="EMBL" id="SFR56671.1"/>
    </source>
</evidence>
<dbReference type="Gene3D" id="1.10.101.10">
    <property type="entry name" value="PGBD-like superfamily/PGBD"/>
    <property type="match status" value="1"/>
</dbReference>
<feature type="domain" description="Peptidoglycan binding-like" evidence="3">
    <location>
        <begin position="33"/>
        <end position="87"/>
    </location>
</feature>
<feature type="signal peptide" evidence="2">
    <location>
        <begin position="1"/>
        <end position="32"/>
    </location>
</feature>
<dbReference type="SUPFAM" id="SSF47090">
    <property type="entry name" value="PGBD-like"/>
    <property type="match status" value="1"/>
</dbReference>
<sequence>MSTMRKATTRLGRLAAAAGLAVTLGFAPAAFADEIVALKNALYGAGYEVTNVSPQMDDSTRAALTKFQKDQGLQATGILDEPTKKALGMIEVQVAAAKPAQTAANSGSQAQASDSAAASGEKPEQSEDGAIEEEEDGGWSLW</sequence>
<accession>A0A1I6HQ94</accession>
<dbReference type="Proteomes" id="UP000199290">
    <property type="component" value="Unassembled WGS sequence"/>
</dbReference>
<keyword evidence="5" id="KW-1185">Reference proteome</keyword>
<keyword evidence="2" id="KW-0732">Signal</keyword>
<protein>
    <submittedName>
        <fullName evidence="4">Putative peptidoglycan binding domain-containing protein</fullName>
    </submittedName>
</protein>
<gene>
    <name evidence="4" type="ORF">SAMN04488073_2915</name>
</gene>
<feature type="compositionally biased region" description="Acidic residues" evidence="1">
    <location>
        <begin position="126"/>
        <end position="142"/>
    </location>
</feature>
<evidence type="ECO:0000313" key="5">
    <source>
        <dbReference type="Proteomes" id="UP000199290"/>
    </source>
</evidence>
<evidence type="ECO:0000256" key="1">
    <source>
        <dbReference type="SAM" id="MobiDB-lite"/>
    </source>
</evidence>
<dbReference type="STRING" id="375760.SAMN04488073_2915"/>
<feature type="compositionally biased region" description="Low complexity" evidence="1">
    <location>
        <begin position="98"/>
        <end position="119"/>
    </location>
</feature>
<dbReference type="Pfam" id="PF01471">
    <property type="entry name" value="PG_binding_1"/>
    <property type="match status" value="1"/>
</dbReference>
<reference evidence="5" key="1">
    <citation type="submission" date="2016-10" db="EMBL/GenBank/DDBJ databases">
        <authorList>
            <person name="Varghese N."/>
            <person name="Submissions S."/>
        </authorList>
    </citation>
    <scope>NUCLEOTIDE SEQUENCE [LARGE SCALE GENOMIC DNA]</scope>
    <source>
        <strain evidence="5">CGMCC 1.6294</strain>
    </source>
</reference>
<proteinExistence type="predicted"/>
<feature type="chain" id="PRO_5011561710" evidence="2">
    <location>
        <begin position="33"/>
        <end position="142"/>
    </location>
</feature>
<feature type="region of interest" description="Disordered" evidence="1">
    <location>
        <begin position="98"/>
        <end position="142"/>
    </location>
</feature>
<dbReference type="InterPro" id="IPR002477">
    <property type="entry name" value="Peptidoglycan-bd-like"/>
</dbReference>
<dbReference type="EMBL" id="FOYV01000002">
    <property type="protein sequence ID" value="SFR56671.1"/>
    <property type="molecule type" value="Genomic_DNA"/>
</dbReference>
<dbReference type="InterPro" id="IPR036366">
    <property type="entry name" value="PGBDSf"/>
</dbReference>
<evidence type="ECO:0000259" key="3">
    <source>
        <dbReference type="Pfam" id="PF01471"/>
    </source>
</evidence>
<evidence type="ECO:0000256" key="2">
    <source>
        <dbReference type="SAM" id="SignalP"/>
    </source>
</evidence>